<dbReference type="RefSeq" id="WP_203657165.1">
    <property type="nucleotide sequence ID" value="NZ_BAAAZM010000006.1"/>
</dbReference>
<sequence length="284" mass="31863">MPDTGSTVPRRQLGRQARALRRAAGYTAEIAADELGWSRHKIWRIEKGKVSATKSDMIAMASLYRADAETTELLIALAAESRAKGWWHSTLEGAPTFKHLYVDLERVAGSIREYSANLVCGLLQTKDYCWAISRVASTASRETIEERVSFRMKRQAILTREDPPAPRLSVILDEPAIRRPIGGTRVMEKQIHALIEATDLPNVDVRVLPFAAGAHASLDTNFIILEFPENRESPIVYLEPKTGGLYLDKPREVTAYNFAMRDLEERALSARESRDFLARAAKEL</sequence>
<dbReference type="InterPro" id="IPR001387">
    <property type="entry name" value="Cro/C1-type_HTH"/>
</dbReference>
<dbReference type="AlphaFoldDB" id="A0A8J3IYN9"/>
<reference evidence="2" key="1">
    <citation type="submission" date="2021-01" db="EMBL/GenBank/DDBJ databases">
        <title>Whole genome shotgun sequence of Actinocatenispora rupis NBRC 107355.</title>
        <authorList>
            <person name="Komaki H."/>
            <person name="Tamura T."/>
        </authorList>
    </citation>
    <scope>NUCLEOTIDE SEQUENCE</scope>
    <source>
        <strain evidence="2">NBRC 107355</strain>
    </source>
</reference>
<dbReference type="Proteomes" id="UP000612808">
    <property type="component" value="Unassembled WGS sequence"/>
</dbReference>
<dbReference type="GO" id="GO:0003677">
    <property type="term" value="F:DNA binding"/>
    <property type="evidence" value="ECO:0007669"/>
    <property type="project" value="InterPro"/>
</dbReference>
<dbReference type="InterPro" id="IPR043917">
    <property type="entry name" value="DUF5753"/>
</dbReference>
<proteinExistence type="predicted"/>
<dbReference type="PROSITE" id="PS50943">
    <property type="entry name" value="HTH_CROC1"/>
    <property type="match status" value="1"/>
</dbReference>
<evidence type="ECO:0000313" key="3">
    <source>
        <dbReference type="Proteomes" id="UP000612808"/>
    </source>
</evidence>
<dbReference type="InterPro" id="IPR010982">
    <property type="entry name" value="Lambda_DNA-bd_dom_sf"/>
</dbReference>
<dbReference type="EMBL" id="BOMB01000012">
    <property type="protein sequence ID" value="GID11235.1"/>
    <property type="molecule type" value="Genomic_DNA"/>
</dbReference>
<dbReference type="Pfam" id="PF13560">
    <property type="entry name" value="HTH_31"/>
    <property type="match status" value="1"/>
</dbReference>
<accession>A0A8J3IYN9</accession>
<name>A0A8J3IYN9_9ACTN</name>
<dbReference type="Pfam" id="PF19054">
    <property type="entry name" value="DUF5753"/>
    <property type="match status" value="1"/>
</dbReference>
<evidence type="ECO:0000313" key="2">
    <source>
        <dbReference type="EMBL" id="GID11235.1"/>
    </source>
</evidence>
<evidence type="ECO:0000259" key="1">
    <source>
        <dbReference type="PROSITE" id="PS50943"/>
    </source>
</evidence>
<dbReference type="SUPFAM" id="SSF47413">
    <property type="entry name" value="lambda repressor-like DNA-binding domains"/>
    <property type="match status" value="1"/>
</dbReference>
<dbReference type="Gene3D" id="1.10.260.40">
    <property type="entry name" value="lambda repressor-like DNA-binding domains"/>
    <property type="match status" value="1"/>
</dbReference>
<comment type="caution">
    <text evidence="2">The sequence shown here is derived from an EMBL/GenBank/DDBJ whole genome shotgun (WGS) entry which is preliminary data.</text>
</comment>
<gene>
    <name evidence="2" type="ORF">Aru02nite_21240</name>
</gene>
<organism evidence="2 3">
    <name type="scientific">Actinocatenispora rupis</name>
    <dbReference type="NCBI Taxonomy" id="519421"/>
    <lineage>
        <taxon>Bacteria</taxon>
        <taxon>Bacillati</taxon>
        <taxon>Actinomycetota</taxon>
        <taxon>Actinomycetes</taxon>
        <taxon>Micromonosporales</taxon>
        <taxon>Micromonosporaceae</taxon>
        <taxon>Actinocatenispora</taxon>
    </lineage>
</organism>
<feature type="domain" description="HTH cro/C1-type" evidence="1">
    <location>
        <begin position="18"/>
        <end position="73"/>
    </location>
</feature>
<keyword evidence="3" id="KW-1185">Reference proteome</keyword>
<protein>
    <submittedName>
        <fullName evidence="2">Transcriptional regulator</fullName>
    </submittedName>
</protein>